<accession>A0ACB8Y472</accession>
<evidence type="ECO:0000313" key="1">
    <source>
        <dbReference type="EMBL" id="KAI3678576.1"/>
    </source>
</evidence>
<sequence>MEGNRRSPLPSYAQTTWYSVVYHNSIPAENWVAGEDPIREVLNCVYPTLDSEEKRKDVIEYMQKLIRCSVGVEVFPYGSVPLKTYLPDGDIDLTVLCGSDKDELLPREVLSVLQSEEQKENTEFELKDVQFIDAEVKLVKCIVQDIVIDVSFNQLGGLCSLGFLERVDRVIGKDHLFKRSIMLMKTWCYYESRILGAHYGLISTYALETLVLYIFQVFGASLTSPLMVLYRFLDYYSNFDWDNYCISLEGPVHKSFLPNIVGKKRTVLSYEVSFEYPVNHGTGGLLSGEFLKNCADMFMVPLMLSETNVRAFPMKYLNIIDPLKENNNVGRSVHKGNFFRIRSAFKYGASKLAEVLESPSENVGDGIKNFFVNTLQYHKSKYILDATFHTSSTSSVGESNYEDENGDLDDYISGIDDAPAFEPMETNDLSASRSLSQGSANELADGDMNSMEGYFLDFGNRDAIGDIVDTENLNPFADLTGDYDSHVRSLLYGQCCHGYALSAALIGTSSHASVYGGREQWEVAANPWSSPFQQSSSCPQMNPNNAVTRHAPYLTGHNNIAQAGEPVHWDERNPVRGTGPYFPVMSRNGFSQNSPRGRGRPRGHFSPFRQQQWVRRGPVEMNPGSEQRGRELSPQGREGPDPVEQPSPQGRGQAGSPRPVTTPRKLEFGSFGPLPDPTPDAEASESYVVYARRPGRIEAFHLKNEDEFPPLSA</sequence>
<reference evidence="1 2" key="2">
    <citation type="journal article" date="2022" name="Mol. Ecol. Resour.">
        <title>The genomes of chicory, endive, great burdock and yacon provide insights into Asteraceae paleo-polyploidization history and plant inulin production.</title>
        <authorList>
            <person name="Fan W."/>
            <person name="Wang S."/>
            <person name="Wang H."/>
            <person name="Wang A."/>
            <person name="Jiang F."/>
            <person name="Liu H."/>
            <person name="Zhao H."/>
            <person name="Xu D."/>
            <person name="Zhang Y."/>
        </authorList>
    </citation>
    <scope>NUCLEOTIDE SEQUENCE [LARGE SCALE GENOMIC DNA]</scope>
    <source>
        <strain evidence="2">cv. Niubang</strain>
    </source>
</reference>
<organism evidence="1 2">
    <name type="scientific">Arctium lappa</name>
    <name type="common">Greater burdock</name>
    <name type="synonym">Lappa major</name>
    <dbReference type="NCBI Taxonomy" id="4217"/>
    <lineage>
        <taxon>Eukaryota</taxon>
        <taxon>Viridiplantae</taxon>
        <taxon>Streptophyta</taxon>
        <taxon>Embryophyta</taxon>
        <taxon>Tracheophyta</taxon>
        <taxon>Spermatophyta</taxon>
        <taxon>Magnoliopsida</taxon>
        <taxon>eudicotyledons</taxon>
        <taxon>Gunneridae</taxon>
        <taxon>Pentapetalae</taxon>
        <taxon>asterids</taxon>
        <taxon>campanulids</taxon>
        <taxon>Asterales</taxon>
        <taxon>Asteraceae</taxon>
        <taxon>Carduoideae</taxon>
        <taxon>Cardueae</taxon>
        <taxon>Arctiinae</taxon>
        <taxon>Arctium</taxon>
    </lineage>
</organism>
<dbReference type="EMBL" id="CM042060">
    <property type="protein sequence ID" value="KAI3678576.1"/>
    <property type="molecule type" value="Genomic_DNA"/>
</dbReference>
<proteinExistence type="predicted"/>
<protein>
    <submittedName>
        <fullName evidence="1">Uncharacterized protein</fullName>
    </submittedName>
</protein>
<keyword evidence="2" id="KW-1185">Reference proteome</keyword>
<gene>
    <name evidence="1" type="ORF">L6452_37873</name>
</gene>
<dbReference type="Proteomes" id="UP001055879">
    <property type="component" value="Linkage Group LG14"/>
</dbReference>
<comment type="caution">
    <text evidence="1">The sequence shown here is derived from an EMBL/GenBank/DDBJ whole genome shotgun (WGS) entry which is preliminary data.</text>
</comment>
<name>A0ACB8Y472_ARCLA</name>
<reference evidence="2" key="1">
    <citation type="journal article" date="2022" name="Mol. Ecol. Resour.">
        <title>The genomes of chicory, endive, great burdock and yacon provide insights into Asteraceae palaeo-polyploidization history and plant inulin production.</title>
        <authorList>
            <person name="Fan W."/>
            <person name="Wang S."/>
            <person name="Wang H."/>
            <person name="Wang A."/>
            <person name="Jiang F."/>
            <person name="Liu H."/>
            <person name="Zhao H."/>
            <person name="Xu D."/>
            <person name="Zhang Y."/>
        </authorList>
    </citation>
    <scope>NUCLEOTIDE SEQUENCE [LARGE SCALE GENOMIC DNA]</scope>
    <source>
        <strain evidence="2">cv. Niubang</strain>
    </source>
</reference>
<evidence type="ECO:0000313" key="2">
    <source>
        <dbReference type="Proteomes" id="UP001055879"/>
    </source>
</evidence>